<feature type="transmembrane region" description="Helical" evidence="3">
    <location>
        <begin position="235"/>
        <end position="256"/>
    </location>
</feature>
<dbReference type="InterPro" id="IPR039331">
    <property type="entry name" value="PAPs-like"/>
</dbReference>
<dbReference type="Gene3D" id="3.60.21.10">
    <property type="match status" value="1"/>
</dbReference>
<feature type="compositionally biased region" description="Basic and acidic residues" evidence="2">
    <location>
        <begin position="128"/>
        <end position="137"/>
    </location>
</feature>
<reference evidence="5" key="1">
    <citation type="submission" date="2015-09" db="EMBL/GenBank/DDBJ databases">
        <authorList>
            <consortium name="Pathogen Informatics"/>
        </authorList>
    </citation>
    <scope>NUCLEOTIDE SEQUENCE [LARGE SCALE GENOMIC DNA]</scope>
    <source>
        <strain evidence="5">Lake Konstanz</strain>
    </source>
</reference>
<keyword evidence="3" id="KW-0472">Membrane</keyword>
<evidence type="ECO:0000256" key="3">
    <source>
        <dbReference type="SAM" id="Phobius"/>
    </source>
</evidence>
<name>A0A0S4KHL4_BODSA</name>
<feature type="transmembrane region" description="Helical" evidence="3">
    <location>
        <begin position="51"/>
        <end position="73"/>
    </location>
</feature>
<dbReference type="EMBL" id="CYKH01000486">
    <property type="protein sequence ID" value="CUI14092.1"/>
    <property type="molecule type" value="Genomic_DNA"/>
</dbReference>
<sequence length="745" mass="80991">MSAFSVYADAYFLIGYALAGFLALFAFIAAAFAFVPAIARKRAPTLIQTRVSGVLLWFCGLFASAALAVLSAFDYAELWYVILASVVTWLCLCVPITLLWSPSLPQPFFSRPRRRISDVSHRSPHQTPKSDSDEELRQLPSPGAAGPMAGAVLPPPSAELRQRNQSTTPPSNSSLTHHHQAAAARGTPPFQGTSAASRLAAMDGGTIRFSKELIEELSPQIAMIKTDLRTRWPHYLLVLVLGLGVSATLIVVTYGACICSQPTSLTSWATRHSKSKICSENSICHTYTLLGKDCTELVAVSHVVLEPGVSVVSSELHYICSDAGSPSSSRCTDGLRNVSGTVLNVLTTFSMDDIEEDVRFVLAMPFSVVGGNMYNISFQVLLSNGRTLSNSGIPLRVKSPTCQTANTDVGYVWMGGGDYRVAGDGEAIVGQGMQRSPEAQFYYIAGDLAYANNMRRCYLRWDLFFQETVRVLTKDSDGTTLPILAAPGNHEGGGYLQASSRAEREQRIVFFTRYFPHYLSSLTPVAENNVTFSPANPDWTLTFHSHAVGTTLGIIVLDSDIIVAASSQTKFMATAASDLLLYLDPQSTAQNVSLQQSRRLVYIYHNPAYPSTRDSDNAVSSSIIRNFVPTMEMVNNWTSLHGVRPPTSQPLMHPVACVLEHHDHAYKRTVPISRGAATTVEAGGLVYLGDGALGVSPRAGSDTTLWYLDKAQQINYVLRLASFYNGTFAVTAYQPDGSFLDALRT</sequence>
<dbReference type="VEuPathDB" id="TriTrypDB:BSAL_69215"/>
<dbReference type="OMA" id="SELHYIC"/>
<evidence type="ECO:0000256" key="2">
    <source>
        <dbReference type="SAM" id="MobiDB-lite"/>
    </source>
</evidence>
<feature type="transmembrane region" description="Helical" evidence="3">
    <location>
        <begin position="12"/>
        <end position="39"/>
    </location>
</feature>
<feature type="transmembrane region" description="Helical" evidence="3">
    <location>
        <begin position="79"/>
        <end position="101"/>
    </location>
</feature>
<accession>A0A0S4KHL4</accession>
<gene>
    <name evidence="4" type="ORF">BSAL_69215</name>
</gene>
<evidence type="ECO:0000313" key="4">
    <source>
        <dbReference type="EMBL" id="CUI14092.1"/>
    </source>
</evidence>
<dbReference type="PANTHER" id="PTHR22953">
    <property type="entry name" value="ACID PHOSPHATASE RELATED"/>
    <property type="match status" value="1"/>
</dbReference>
<proteinExistence type="predicted"/>
<keyword evidence="1" id="KW-0732">Signal</keyword>
<organism evidence="4 5">
    <name type="scientific">Bodo saltans</name>
    <name type="common">Flagellated protozoan</name>
    <dbReference type="NCBI Taxonomy" id="75058"/>
    <lineage>
        <taxon>Eukaryota</taxon>
        <taxon>Discoba</taxon>
        <taxon>Euglenozoa</taxon>
        <taxon>Kinetoplastea</taxon>
        <taxon>Metakinetoplastina</taxon>
        <taxon>Eubodonida</taxon>
        <taxon>Bodonidae</taxon>
        <taxon>Bodo</taxon>
    </lineage>
</organism>
<dbReference type="GO" id="GO:0003993">
    <property type="term" value="F:acid phosphatase activity"/>
    <property type="evidence" value="ECO:0007669"/>
    <property type="project" value="InterPro"/>
</dbReference>
<dbReference type="InterPro" id="IPR029052">
    <property type="entry name" value="Metallo-depent_PP-like"/>
</dbReference>
<dbReference type="PANTHER" id="PTHR22953:SF153">
    <property type="entry name" value="PURPLE ACID PHOSPHATASE"/>
    <property type="match status" value="1"/>
</dbReference>
<evidence type="ECO:0000256" key="1">
    <source>
        <dbReference type="ARBA" id="ARBA00022729"/>
    </source>
</evidence>
<protein>
    <submittedName>
        <fullName evidence="4">Transmembrane protein, putative</fullName>
    </submittedName>
</protein>
<feature type="compositionally biased region" description="Polar residues" evidence="2">
    <location>
        <begin position="163"/>
        <end position="175"/>
    </location>
</feature>
<feature type="compositionally biased region" description="Low complexity" evidence="2">
    <location>
        <begin position="140"/>
        <end position="152"/>
    </location>
</feature>
<evidence type="ECO:0000313" key="5">
    <source>
        <dbReference type="Proteomes" id="UP000051952"/>
    </source>
</evidence>
<dbReference type="SUPFAM" id="SSF56300">
    <property type="entry name" value="Metallo-dependent phosphatases"/>
    <property type="match status" value="1"/>
</dbReference>
<dbReference type="AlphaFoldDB" id="A0A0S4KHL4"/>
<keyword evidence="5" id="KW-1185">Reference proteome</keyword>
<keyword evidence="3" id="KW-1133">Transmembrane helix</keyword>
<dbReference type="Proteomes" id="UP000051952">
    <property type="component" value="Unassembled WGS sequence"/>
</dbReference>
<keyword evidence="3 4" id="KW-0812">Transmembrane</keyword>
<feature type="region of interest" description="Disordered" evidence="2">
    <location>
        <begin position="115"/>
        <end position="196"/>
    </location>
</feature>